<evidence type="ECO:0000313" key="1">
    <source>
        <dbReference type="EMBL" id="KAK0442173.1"/>
    </source>
</evidence>
<reference evidence="1" key="1">
    <citation type="submission" date="2023-06" db="EMBL/GenBank/DDBJ databases">
        <authorList>
            <consortium name="Lawrence Berkeley National Laboratory"/>
            <person name="Ahrendt S."/>
            <person name="Sahu N."/>
            <person name="Indic B."/>
            <person name="Wong-Bajracharya J."/>
            <person name="Merenyi Z."/>
            <person name="Ke H.-M."/>
            <person name="Monk M."/>
            <person name="Kocsube S."/>
            <person name="Drula E."/>
            <person name="Lipzen A."/>
            <person name="Balint B."/>
            <person name="Henrissat B."/>
            <person name="Andreopoulos B."/>
            <person name="Martin F.M."/>
            <person name="Harder C.B."/>
            <person name="Rigling D."/>
            <person name="Ford K.L."/>
            <person name="Foster G.D."/>
            <person name="Pangilinan J."/>
            <person name="Papanicolaou A."/>
            <person name="Barry K."/>
            <person name="LaButti K."/>
            <person name="Viragh M."/>
            <person name="Koriabine M."/>
            <person name="Yan M."/>
            <person name="Riley R."/>
            <person name="Champramary S."/>
            <person name="Plett K.L."/>
            <person name="Tsai I.J."/>
            <person name="Slot J."/>
            <person name="Sipos G."/>
            <person name="Plett J."/>
            <person name="Nagy L.G."/>
            <person name="Grigoriev I.V."/>
        </authorList>
    </citation>
    <scope>NUCLEOTIDE SEQUENCE</scope>
    <source>
        <strain evidence="1">FPL87.14</strain>
    </source>
</reference>
<evidence type="ECO:0008006" key="3">
    <source>
        <dbReference type="Google" id="ProtNLM"/>
    </source>
</evidence>
<accession>A0AA39MQ54</accession>
<dbReference type="EMBL" id="JAUEPT010000027">
    <property type="protein sequence ID" value="KAK0442173.1"/>
    <property type="molecule type" value="Genomic_DNA"/>
</dbReference>
<protein>
    <recommendedName>
        <fullName evidence="3">F-box domain-containing protein</fullName>
    </recommendedName>
</protein>
<organism evidence="1 2">
    <name type="scientific">Armillaria borealis</name>
    <dbReference type="NCBI Taxonomy" id="47425"/>
    <lineage>
        <taxon>Eukaryota</taxon>
        <taxon>Fungi</taxon>
        <taxon>Dikarya</taxon>
        <taxon>Basidiomycota</taxon>
        <taxon>Agaricomycotina</taxon>
        <taxon>Agaricomycetes</taxon>
        <taxon>Agaricomycetidae</taxon>
        <taxon>Agaricales</taxon>
        <taxon>Marasmiineae</taxon>
        <taxon>Physalacriaceae</taxon>
        <taxon>Armillaria</taxon>
    </lineage>
</organism>
<comment type="caution">
    <text evidence="1">The sequence shown here is derived from an EMBL/GenBank/DDBJ whole genome shotgun (WGS) entry which is preliminary data.</text>
</comment>
<proteinExistence type="predicted"/>
<evidence type="ECO:0000313" key="2">
    <source>
        <dbReference type="Proteomes" id="UP001175226"/>
    </source>
</evidence>
<dbReference type="Proteomes" id="UP001175226">
    <property type="component" value="Unassembled WGS sequence"/>
</dbReference>
<keyword evidence="2" id="KW-1185">Reference proteome</keyword>
<dbReference type="AlphaFoldDB" id="A0AA39MQ54"/>
<sequence length="512" mass="57448">MAHVLPLDDILPEYTWTLPVVQNAEKIKNSLLGELRNGGINETSTCSAMSTDLLQLQSYLPRYDLEISRLKRTLCILSVTKRYINQCFLFHESSLAPIRQLPVEILGIVFEEACTLPTFGSSSPFTLPTTISSVCFHWRSICLSTPSIWSNITARYTSPNSSNVIARINHYQSMSLNHALTFDLTAMINKVSQRQIVPTLRIAPPSFLDRCRTVRFTMNGRARVVYNTLTFCSPLLKLVEICALDTSTKPWAMFGRAPNIQRLHIHGLEGPATLPSLSQHPIATLSLSRCPSGVLWEFVGVTKATLIDCMREKRTMAISIPTNPAPGLLESLSLTNTLLGPIMTNRSLSFSRLATLEIILTPDSELPAATLLDDLQYCLRPDPPPITSLSLRYVPISDAELINILDRIPLLRKISIIEPDRGQRSNHLPVITEGFMNYLREHPVLESIELVFAAARSIFLEESGVMDMLERRSTLGLLKEVTIGMRHGREMSAQTLERLRRLREQGIMATQW</sequence>
<name>A0AA39MQ54_9AGAR</name>
<gene>
    <name evidence="1" type="ORF">EV421DRAFT_1809813</name>
</gene>